<feature type="compositionally biased region" description="Basic and acidic residues" evidence="1">
    <location>
        <begin position="22"/>
        <end position="31"/>
    </location>
</feature>
<dbReference type="AlphaFoldDB" id="A0A1Q3E7L3"/>
<organism evidence="2 3">
    <name type="scientific">Lentinula edodes</name>
    <name type="common">Shiitake mushroom</name>
    <name type="synonym">Lentinus edodes</name>
    <dbReference type="NCBI Taxonomy" id="5353"/>
    <lineage>
        <taxon>Eukaryota</taxon>
        <taxon>Fungi</taxon>
        <taxon>Dikarya</taxon>
        <taxon>Basidiomycota</taxon>
        <taxon>Agaricomycotina</taxon>
        <taxon>Agaricomycetes</taxon>
        <taxon>Agaricomycetidae</taxon>
        <taxon>Agaricales</taxon>
        <taxon>Marasmiineae</taxon>
        <taxon>Omphalotaceae</taxon>
        <taxon>Lentinula</taxon>
    </lineage>
</organism>
<feature type="compositionally biased region" description="Polar residues" evidence="1">
    <location>
        <begin position="11"/>
        <end position="21"/>
    </location>
</feature>
<feature type="region of interest" description="Disordered" evidence="1">
    <location>
        <begin position="1"/>
        <end position="75"/>
    </location>
</feature>
<dbReference type="Proteomes" id="UP000188533">
    <property type="component" value="Unassembled WGS sequence"/>
</dbReference>
<comment type="caution">
    <text evidence="2">The sequence shown here is derived from an EMBL/GenBank/DDBJ whole genome shotgun (WGS) entry which is preliminary data.</text>
</comment>
<evidence type="ECO:0000313" key="3">
    <source>
        <dbReference type="Proteomes" id="UP000188533"/>
    </source>
</evidence>
<accession>A0A1Q3E7L3</accession>
<gene>
    <name evidence="2" type="ORF">LENED_004727</name>
</gene>
<sequence length="75" mass="8056">MRLRGYRVRAPTSSGSTFRSASKSDGRRNTGDRQGGLEGVLAFVVVSGSDESSDSSEPRFPCPSDHPRAIPPFSQ</sequence>
<name>A0A1Q3E7L3_LENED</name>
<reference evidence="2 3" key="1">
    <citation type="submission" date="2016-08" db="EMBL/GenBank/DDBJ databases">
        <authorList>
            <consortium name="Lentinula edodes genome sequencing consortium"/>
            <person name="Sakamoto Y."/>
            <person name="Nakade K."/>
            <person name="Sato S."/>
            <person name="Yoshida Y."/>
            <person name="Miyazaki K."/>
            <person name="Natsume S."/>
            <person name="Konno N."/>
        </authorList>
    </citation>
    <scope>NUCLEOTIDE SEQUENCE [LARGE SCALE GENOMIC DNA]</scope>
    <source>
        <strain evidence="2 3">NBRC 111202</strain>
    </source>
</reference>
<reference evidence="2 3" key="2">
    <citation type="submission" date="2017-02" db="EMBL/GenBank/DDBJ databases">
        <title>A genome survey and senescence transcriptome analysis in Lentinula edodes.</title>
        <authorList>
            <person name="Sakamoto Y."/>
            <person name="Nakade K."/>
            <person name="Sato S."/>
            <person name="Yoshida Y."/>
            <person name="Miyazaki K."/>
            <person name="Natsume S."/>
            <person name="Konno N."/>
        </authorList>
    </citation>
    <scope>NUCLEOTIDE SEQUENCE [LARGE SCALE GENOMIC DNA]</scope>
    <source>
        <strain evidence="2 3">NBRC 111202</strain>
    </source>
</reference>
<evidence type="ECO:0000313" key="2">
    <source>
        <dbReference type="EMBL" id="GAW03039.1"/>
    </source>
</evidence>
<dbReference type="EMBL" id="BDGU01000125">
    <property type="protein sequence ID" value="GAW03039.1"/>
    <property type="molecule type" value="Genomic_DNA"/>
</dbReference>
<evidence type="ECO:0000256" key="1">
    <source>
        <dbReference type="SAM" id="MobiDB-lite"/>
    </source>
</evidence>
<proteinExistence type="predicted"/>
<keyword evidence="3" id="KW-1185">Reference proteome</keyword>
<protein>
    <submittedName>
        <fullName evidence="2">Uncharacterized protein</fullName>
    </submittedName>
</protein>